<name>A0ABZ0SD58_9GAMM</name>
<dbReference type="PANTHER" id="PTHR47396">
    <property type="entry name" value="TYPE I RESTRICTION ENZYME ECOKI R PROTEIN"/>
    <property type="match status" value="1"/>
</dbReference>
<dbReference type="InterPro" id="IPR006935">
    <property type="entry name" value="Helicase/UvrB_N"/>
</dbReference>
<dbReference type="SMART" id="SM00487">
    <property type="entry name" value="DEXDc"/>
    <property type="match status" value="1"/>
</dbReference>
<gene>
    <name evidence="2" type="ORF">Thiowin_04065</name>
</gene>
<evidence type="ECO:0000313" key="3">
    <source>
        <dbReference type="Proteomes" id="UP001432180"/>
    </source>
</evidence>
<accession>A0ABZ0SD58</accession>
<dbReference type="Gene3D" id="3.40.50.300">
    <property type="entry name" value="P-loop containing nucleotide triphosphate hydrolases"/>
    <property type="match status" value="2"/>
</dbReference>
<organism evidence="2 3">
    <name type="scientific">Thiorhodovibrio winogradskyi</name>
    <dbReference type="NCBI Taxonomy" id="77007"/>
    <lineage>
        <taxon>Bacteria</taxon>
        <taxon>Pseudomonadati</taxon>
        <taxon>Pseudomonadota</taxon>
        <taxon>Gammaproteobacteria</taxon>
        <taxon>Chromatiales</taxon>
        <taxon>Chromatiaceae</taxon>
        <taxon>Thiorhodovibrio</taxon>
    </lineage>
</organism>
<feature type="domain" description="Helicase ATP-binding" evidence="1">
    <location>
        <begin position="26"/>
        <end position="224"/>
    </location>
</feature>
<dbReference type="InterPro" id="IPR027417">
    <property type="entry name" value="P-loop_NTPase"/>
</dbReference>
<dbReference type="EMBL" id="CP121472">
    <property type="protein sequence ID" value="WPL18965.1"/>
    <property type="molecule type" value="Genomic_DNA"/>
</dbReference>
<dbReference type="SUPFAM" id="SSF52540">
    <property type="entry name" value="P-loop containing nucleoside triphosphate hydrolases"/>
    <property type="match status" value="2"/>
</dbReference>
<evidence type="ECO:0000259" key="1">
    <source>
        <dbReference type="PROSITE" id="PS51192"/>
    </source>
</evidence>
<dbReference type="PROSITE" id="PS51192">
    <property type="entry name" value="HELICASE_ATP_BIND_1"/>
    <property type="match status" value="1"/>
</dbReference>
<keyword evidence="3" id="KW-1185">Reference proteome</keyword>
<dbReference type="PANTHER" id="PTHR47396:SF1">
    <property type="entry name" value="ATP-DEPENDENT HELICASE IRC3-RELATED"/>
    <property type="match status" value="1"/>
</dbReference>
<evidence type="ECO:0000313" key="2">
    <source>
        <dbReference type="EMBL" id="WPL18965.1"/>
    </source>
</evidence>
<protein>
    <submittedName>
        <fullName evidence="2">Type III restriction enzyme, res subunit</fullName>
    </submittedName>
</protein>
<reference evidence="2 3" key="1">
    <citation type="journal article" date="2023" name="Microorganisms">
        <title>Thiorhodovibrio frisius and Trv. litoralis spp. nov., Two Novel Members from a Clade of Fastidious Purple Sulfur Bacteria That Exhibit Unique Red-Shifted Light-Harvesting Capabilities.</title>
        <authorList>
            <person name="Methner A."/>
            <person name="Kuzyk S.B."/>
            <person name="Petersen J."/>
            <person name="Bauer S."/>
            <person name="Brinkmann H."/>
            <person name="Sichau K."/>
            <person name="Wanner G."/>
            <person name="Wolf J."/>
            <person name="Neumann-Schaal M."/>
            <person name="Henke P."/>
            <person name="Tank M."/>
            <person name="Sproer C."/>
            <person name="Bunk B."/>
            <person name="Overmann J."/>
        </authorList>
    </citation>
    <scope>NUCLEOTIDE SEQUENCE [LARGE SCALE GENOMIC DNA]</scope>
    <source>
        <strain evidence="2 3">DSM 6702</strain>
    </source>
</reference>
<dbReference type="Pfam" id="PF04851">
    <property type="entry name" value="ResIII"/>
    <property type="match status" value="1"/>
</dbReference>
<dbReference type="InterPro" id="IPR014001">
    <property type="entry name" value="Helicase_ATP-bd"/>
</dbReference>
<proteinExistence type="predicted"/>
<dbReference type="RefSeq" id="WP_328984703.1">
    <property type="nucleotide sequence ID" value="NZ_CP121472.1"/>
</dbReference>
<dbReference type="Proteomes" id="UP001432180">
    <property type="component" value="Chromosome"/>
</dbReference>
<dbReference type="InterPro" id="IPR050742">
    <property type="entry name" value="Helicase_Restrict-Modif_Enz"/>
</dbReference>
<sequence>MKFELFDFQEAALEQLRIRVKQARELASPDYPQAISFSAPTGSGKTVMMAALFEDILFGALGLEAQPDASILWLSDMPELNEQTHRRINQVSDRIGEQRLLTIDADFDRERLEPGVIHFINIQKLGNDKRLTRQGDGRAYPIWSTFTNTARLAPERFYLVIDEAHRGMTSARNLKEARTLVQRFLLGHPASGLIPMPLVIGISATPKRFVDLLEQAPHTQHKVTVPVAEVRASGLLKDRVPIHHPDAAGEAEMTLLEEAARTWQQMRHAWDAYCTAENEPQRVWPVLVVQIENGTDTQTSRTDLAAAIAAIERATGVRLREGEAVHALHDCGDLAIGDHNIRRVDASRIDENKDIGVVFFKTSLSTGWDCPRAEVMMSFRRAEDHTYIAQLLGRMVRTPLARRIERDAALNDVHLFLPHFDAEAVKAVIADLNNVEETPPAETGSSRELVILTRRPGTEAIFAANAALMTYRVNAVRAQSPIRRYVDLARRLNIDDIEPSAWKQAKQQMIAWMEQEIDQLKADGRYAKAEAAITRVKVTTITAEADPDNPEMLGSGLTTPVRDYELDASEADIERQFAEAGRTFSNALHQAYWQAHAERDALEVKVEAIVLSRQPQCIADLEAKAESAFNALYDQHKQAIGKLPERERQRYNKLRRATAKPKPEPWCLDESIPFRRSDKAPAYDKHLYLEEDGQFRADLGTWEHDLLELELTKPEVVAWLRNLDRKSWSLEIPYQTGGEIRPMFPDLVIVRQQTAADGTVSGYLFDILEPHDPSRGDNFEKAIGLARFAEEHGHLFGRIELLRKDSSGHFHRLELNDTSIINKILLVTSNPQLDAVFETCCVIGN</sequence>